<evidence type="ECO:0000256" key="2">
    <source>
        <dbReference type="ARBA" id="ARBA00002147"/>
    </source>
</evidence>
<dbReference type="GO" id="GO:0005975">
    <property type="term" value="P:carbohydrate metabolic process"/>
    <property type="evidence" value="ECO:0007669"/>
    <property type="project" value="UniProtKB-UniRule"/>
</dbReference>
<dbReference type="Proteomes" id="UP000549971">
    <property type="component" value="Unassembled WGS sequence"/>
</dbReference>
<reference evidence="9 10" key="1">
    <citation type="submission" date="2020-08" db="EMBL/GenBank/DDBJ databases">
        <title>Sequencing the genomes of 1000 actinobacteria strains.</title>
        <authorList>
            <person name="Klenk H.-P."/>
        </authorList>
    </citation>
    <scope>NUCLEOTIDE SEQUENCE [LARGE SCALE GENOMIC DNA]</scope>
    <source>
        <strain evidence="9 10">DSM 28967</strain>
    </source>
</reference>
<evidence type="ECO:0000313" key="9">
    <source>
        <dbReference type="EMBL" id="MBB5835732.1"/>
    </source>
</evidence>
<comment type="caution">
    <text evidence="9">The sequence shown here is derived from an EMBL/GenBank/DDBJ whole genome shotgun (WGS) entry which is preliminary data.</text>
</comment>
<comment type="similarity">
    <text evidence="4 7">Belongs to the NanE family.</text>
</comment>
<keyword evidence="6 7" id="KW-0119">Carbohydrate metabolism</keyword>
<dbReference type="InterPro" id="IPR007260">
    <property type="entry name" value="NanE"/>
</dbReference>
<dbReference type="UniPathway" id="UPA00629">
    <property type="reaction ID" value="UER00682"/>
</dbReference>
<keyword evidence="5 7" id="KW-0413">Isomerase</keyword>
<feature type="region of interest" description="Disordered" evidence="8">
    <location>
        <begin position="228"/>
        <end position="249"/>
    </location>
</feature>
<dbReference type="NCBIfam" id="NF002231">
    <property type="entry name" value="PRK01130.1"/>
    <property type="match status" value="1"/>
</dbReference>
<name>A0A7W9J4Z7_9ACTN</name>
<organism evidence="9 10">
    <name type="scientific">Kribbella italica</name>
    <dbReference type="NCBI Taxonomy" id="1540520"/>
    <lineage>
        <taxon>Bacteria</taxon>
        <taxon>Bacillati</taxon>
        <taxon>Actinomycetota</taxon>
        <taxon>Actinomycetes</taxon>
        <taxon>Propionibacteriales</taxon>
        <taxon>Kribbellaceae</taxon>
        <taxon>Kribbella</taxon>
    </lineage>
</organism>
<sequence>MTDGQLQQIRGGLIVSCQARGDDPLRNPAIIAALSMSAVQGGAVGLRLEGLDDIRVVRSKVDVPVVGLWKVDLDSDVYITPTVWHARQVAETGASIVAVDGTARPRPDGEPLVRSIEAIHAAGALAMADVSTLEEGEAAEALGADVVSTTLSGYTPDSPQRDEPDLALVAALTEHLSVPVIAEGRYRTPAQAAQAIEARAWAVVVGTAITAPGWITRQFTRELDGVAKAAAPNPRPQQAGRKCAAGPSR</sequence>
<protein>
    <recommendedName>
        <fullName evidence="7">Putative N-acetylmannosamine-6-phosphate 2-epimerase</fullName>
        <ecNumber evidence="7">5.1.3.9</ecNumber>
    </recommendedName>
    <alternativeName>
        <fullName evidence="7">ManNAc-6-P epimerase</fullName>
    </alternativeName>
</protein>
<dbReference type="InterPro" id="IPR011060">
    <property type="entry name" value="RibuloseP-bd_barrel"/>
</dbReference>
<evidence type="ECO:0000256" key="6">
    <source>
        <dbReference type="ARBA" id="ARBA00023277"/>
    </source>
</evidence>
<evidence type="ECO:0000313" key="10">
    <source>
        <dbReference type="Proteomes" id="UP000549971"/>
    </source>
</evidence>
<dbReference type="PANTHER" id="PTHR36204:SF1">
    <property type="entry name" value="N-ACETYLMANNOSAMINE-6-PHOSPHATE 2-EPIMERASE-RELATED"/>
    <property type="match status" value="1"/>
</dbReference>
<keyword evidence="10" id="KW-1185">Reference proteome</keyword>
<evidence type="ECO:0000256" key="7">
    <source>
        <dbReference type="HAMAP-Rule" id="MF_01235"/>
    </source>
</evidence>
<dbReference type="GO" id="GO:0005829">
    <property type="term" value="C:cytosol"/>
    <property type="evidence" value="ECO:0007669"/>
    <property type="project" value="TreeGrafter"/>
</dbReference>
<evidence type="ECO:0000256" key="1">
    <source>
        <dbReference type="ARBA" id="ARBA00000056"/>
    </source>
</evidence>
<comment type="pathway">
    <text evidence="3 7">Amino-sugar metabolism; N-acetylneuraminate degradation; D-fructose 6-phosphate from N-acetylneuraminate: step 3/5.</text>
</comment>
<dbReference type="CDD" id="cd04729">
    <property type="entry name" value="NanE"/>
    <property type="match status" value="1"/>
</dbReference>
<evidence type="ECO:0000256" key="5">
    <source>
        <dbReference type="ARBA" id="ARBA00023235"/>
    </source>
</evidence>
<dbReference type="Gene3D" id="3.20.20.70">
    <property type="entry name" value="Aldolase class I"/>
    <property type="match status" value="1"/>
</dbReference>
<dbReference type="EMBL" id="JACHMY010000001">
    <property type="protein sequence ID" value="MBB5835732.1"/>
    <property type="molecule type" value="Genomic_DNA"/>
</dbReference>
<dbReference type="EC" id="5.1.3.9" evidence="7"/>
<dbReference type="SUPFAM" id="SSF51366">
    <property type="entry name" value="Ribulose-phoshate binding barrel"/>
    <property type="match status" value="1"/>
</dbReference>
<accession>A0A7W9J4Z7</accession>
<proteinExistence type="inferred from homology"/>
<dbReference type="GO" id="GO:0006053">
    <property type="term" value="P:N-acetylmannosamine catabolic process"/>
    <property type="evidence" value="ECO:0007669"/>
    <property type="project" value="TreeGrafter"/>
</dbReference>
<comment type="function">
    <text evidence="2 7">Converts N-acetylmannosamine-6-phosphate (ManNAc-6-P) to N-acetylglucosamine-6-phosphate (GlcNAc-6-P).</text>
</comment>
<dbReference type="GO" id="GO:0019262">
    <property type="term" value="P:N-acetylneuraminate catabolic process"/>
    <property type="evidence" value="ECO:0007669"/>
    <property type="project" value="UniProtKB-UniRule"/>
</dbReference>
<evidence type="ECO:0000256" key="8">
    <source>
        <dbReference type="SAM" id="MobiDB-lite"/>
    </source>
</evidence>
<gene>
    <name evidence="7" type="primary">nanE</name>
    <name evidence="9" type="ORF">HDA39_002466</name>
</gene>
<dbReference type="GO" id="GO:0047465">
    <property type="term" value="F:N-acylglucosamine-6-phosphate 2-epimerase activity"/>
    <property type="evidence" value="ECO:0007669"/>
    <property type="project" value="UniProtKB-EC"/>
</dbReference>
<dbReference type="HAMAP" id="MF_01235">
    <property type="entry name" value="ManNAc6P_epimer"/>
    <property type="match status" value="1"/>
</dbReference>
<comment type="catalytic activity">
    <reaction evidence="1 7">
        <text>an N-acyl-D-glucosamine 6-phosphate = an N-acyl-D-mannosamine 6-phosphate</text>
        <dbReference type="Rhea" id="RHEA:23932"/>
        <dbReference type="ChEBI" id="CHEBI:57599"/>
        <dbReference type="ChEBI" id="CHEBI:57666"/>
        <dbReference type="EC" id="5.1.3.9"/>
    </reaction>
</comment>
<dbReference type="RefSeq" id="WP_184795344.1">
    <property type="nucleotide sequence ID" value="NZ_JACHMY010000001.1"/>
</dbReference>
<dbReference type="PANTHER" id="PTHR36204">
    <property type="entry name" value="N-ACETYLMANNOSAMINE-6-PHOSPHATE 2-EPIMERASE-RELATED"/>
    <property type="match status" value="1"/>
</dbReference>
<dbReference type="AlphaFoldDB" id="A0A7W9J4Z7"/>
<evidence type="ECO:0000256" key="4">
    <source>
        <dbReference type="ARBA" id="ARBA00007439"/>
    </source>
</evidence>
<dbReference type="InterPro" id="IPR013785">
    <property type="entry name" value="Aldolase_TIM"/>
</dbReference>
<evidence type="ECO:0000256" key="3">
    <source>
        <dbReference type="ARBA" id="ARBA00005081"/>
    </source>
</evidence>
<dbReference type="Pfam" id="PF04131">
    <property type="entry name" value="NanE"/>
    <property type="match status" value="1"/>
</dbReference>